<dbReference type="Proteomes" id="UP000321638">
    <property type="component" value="Unassembled WGS sequence"/>
</dbReference>
<reference evidence="1 2" key="1">
    <citation type="submission" date="2019-06" db="EMBL/GenBank/DDBJ databases">
        <title>New taxonomy in bacterial strain CC-CFT640, isolated from vineyard.</title>
        <authorList>
            <person name="Lin S.-Y."/>
            <person name="Tsai C.-F."/>
            <person name="Young C.-C."/>
        </authorList>
    </citation>
    <scope>NUCLEOTIDE SEQUENCE [LARGE SCALE GENOMIC DNA]</scope>
    <source>
        <strain evidence="1 2">CC-CFT640</strain>
    </source>
</reference>
<evidence type="ECO:0000313" key="2">
    <source>
        <dbReference type="Proteomes" id="UP000321638"/>
    </source>
</evidence>
<protein>
    <recommendedName>
        <fullName evidence="3">Alkaline phosphatase family protein</fullName>
    </recommendedName>
</protein>
<dbReference type="GO" id="GO:0016787">
    <property type="term" value="F:hydrolase activity"/>
    <property type="evidence" value="ECO:0007669"/>
    <property type="project" value="UniProtKB-ARBA"/>
</dbReference>
<organism evidence="1 2">
    <name type="scientific">Vineibacter terrae</name>
    <dbReference type="NCBI Taxonomy" id="2586908"/>
    <lineage>
        <taxon>Bacteria</taxon>
        <taxon>Pseudomonadati</taxon>
        <taxon>Pseudomonadota</taxon>
        <taxon>Alphaproteobacteria</taxon>
        <taxon>Hyphomicrobiales</taxon>
        <taxon>Vineibacter</taxon>
    </lineage>
</organism>
<dbReference type="EMBL" id="VDUZ01000027">
    <property type="protein sequence ID" value="TXL73120.1"/>
    <property type="molecule type" value="Genomic_DNA"/>
</dbReference>
<comment type="caution">
    <text evidence="1">The sequence shown here is derived from an EMBL/GenBank/DDBJ whole genome shotgun (WGS) entry which is preliminary data.</text>
</comment>
<dbReference type="Pfam" id="PF01663">
    <property type="entry name" value="Phosphodiest"/>
    <property type="match status" value="1"/>
</dbReference>
<dbReference type="InterPro" id="IPR017850">
    <property type="entry name" value="Alkaline_phosphatase_core_sf"/>
</dbReference>
<dbReference type="OrthoDB" id="9779418at2"/>
<dbReference type="SUPFAM" id="SSF53649">
    <property type="entry name" value="Alkaline phosphatase-like"/>
    <property type="match status" value="1"/>
</dbReference>
<evidence type="ECO:0008006" key="3">
    <source>
        <dbReference type="Google" id="ProtNLM"/>
    </source>
</evidence>
<accession>A0A5C8PIR3</accession>
<gene>
    <name evidence="1" type="ORF">FHP25_22050</name>
</gene>
<sequence length="484" mass="50838">MSTRSLIVVFDGLRPDMVTPALMPNLHAFQLAHCRFPRSRCVFPSETRVNAASLVTGCHAGRHGVVGNQFHAAAVFADRWIRTSERADLQAADAVFAGGLISVPSLGERLSAAGRTLAVVSTGSTGSGWLLHHRAEALRQLRWSAHGPAHSTPVDAWTEIAQRFGLPPAAGTPQTARIDHATTVLLEHVLPVVDPDVAIIWFTDPDYTYHYRGIGSVEAMAALQGVDAAFGRVVDAWRRAPNHDRRAIFVVSDHGHITNRERIDLLGAMTAGGFSVDKRASGDADLGLVPGSASAVLLRRRDDGLGRAVVDWLAGQPWCGALFSNGPDETAGAIPGTFNRTLLGLDSARAADLLFTLAHDDAPGNGGWPGGGLHDSDLPPAGGNHGGLHPREMSNMLVAGGAGLRTQFVSPGPAGIIDVMPTVLHLLGLPAAGCDGRVLGEALVDGAMAPHDTRRLAMTAGRHAHHIVVSHAGATRYVDGGGRG</sequence>
<evidence type="ECO:0000313" key="1">
    <source>
        <dbReference type="EMBL" id="TXL73120.1"/>
    </source>
</evidence>
<keyword evidence="2" id="KW-1185">Reference proteome</keyword>
<dbReference type="InterPro" id="IPR002591">
    <property type="entry name" value="Phosphodiest/P_Trfase"/>
</dbReference>
<proteinExistence type="predicted"/>
<dbReference type="Gene3D" id="3.40.720.10">
    <property type="entry name" value="Alkaline Phosphatase, subunit A"/>
    <property type="match status" value="2"/>
</dbReference>
<dbReference type="RefSeq" id="WP_147849140.1">
    <property type="nucleotide sequence ID" value="NZ_VDUZ01000027.1"/>
</dbReference>
<dbReference type="PANTHER" id="PTHR10151">
    <property type="entry name" value="ECTONUCLEOTIDE PYROPHOSPHATASE/PHOSPHODIESTERASE"/>
    <property type="match status" value="1"/>
</dbReference>
<name>A0A5C8PIR3_9HYPH</name>
<dbReference type="PANTHER" id="PTHR10151:SF120">
    <property type="entry name" value="BIS(5'-ADENOSYL)-TRIPHOSPHATASE"/>
    <property type="match status" value="1"/>
</dbReference>
<dbReference type="AlphaFoldDB" id="A0A5C8PIR3"/>